<comment type="caution">
    <text evidence="7">The sequence shown here is derived from an EMBL/GenBank/DDBJ whole genome shotgun (WGS) entry which is preliminary data.</text>
</comment>
<name>A0A9W9YFW4_9CNID</name>
<dbReference type="GO" id="GO:0007165">
    <property type="term" value="P:signal transduction"/>
    <property type="evidence" value="ECO:0007669"/>
    <property type="project" value="TreeGrafter"/>
</dbReference>
<dbReference type="Pfam" id="PF01094">
    <property type="entry name" value="ANF_receptor"/>
    <property type="match status" value="2"/>
</dbReference>
<dbReference type="Proteomes" id="UP001163046">
    <property type="component" value="Unassembled WGS sequence"/>
</dbReference>
<evidence type="ECO:0000313" key="8">
    <source>
        <dbReference type="Proteomes" id="UP001163046"/>
    </source>
</evidence>
<dbReference type="GO" id="GO:0017046">
    <property type="term" value="F:peptide hormone binding"/>
    <property type="evidence" value="ECO:0007669"/>
    <property type="project" value="TreeGrafter"/>
</dbReference>
<dbReference type="Gene3D" id="3.40.50.2300">
    <property type="match status" value="2"/>
</dbReference>
<feature type="domain" description="Receptor ligand binding region" evidence="6">
    <location>
        <begin position="2"/>
        <end position="133"/>
    </location>
</feature>
<evidence type="ECO:0000256" key="1">
    <source>
        <dbReference type="ARBA" id="ARBA00004370"/>
    </source>
</evidence>
<dbReference type="EMBL" id="MU827778">
    <property type="protein sequence ID" value="KAJ7340075.1"/>
    <property type="molecule type" value="Genomic_DNA"/>
</dbReference>
<evidence type="ECO:0000256" key="5">
    <source>
        <dbReference type="SAM" id="Phobius"/>
    </source>
</evidence>
<accession>A0A9W9YFW4</accession>
<evidence type="ECO:0000313" key="7">
    <source>
        <dbReference type="EMBL" id="KAJ7340075.1"/>
    </source>
</evidence>
<gene>
    <name evidence="7" type="primary">NPR3</name>
    <name evidence="7" type="ORF">OS493_002799</name>
</gene>
<keyword evidence="8" id="KW-1185">Reference proteome</keyword>
<keyword evidence="2 5" id="KW-0812">Transmembrane</keyword>
<evidence type="ECO:0000256" key="2">
    <source>
        <dbReference type="ARBA" id="ARBA00022692"/>
    </source>
</evidence>
<dbReference type="CDD" id="cd06352">
    <property type="entry name" value="PBP1_NPR_GC-like"/>
    <property type="match status" value="1"/>
</dbReference>
<sequence>MASAILIAMDKVNNDPFWLQGHTLTYLLKDSKCEAKSSLAILVDYYTIENPKVDVFIGPGCSVACVPGAYIAAHWNIPMISWGCTASVLSDKTLYPYFVRTAGTYTGLGDLLRAFLTQYKWDRIGIMASTENCFLRDWQYCEVFMLLCYGDAMRRLMLIFNELGLLNGEYVVVALETLQASCQATASGQDGRDEEACKAFEGIIDVSQYIPDSQDYKDFTTGVYNRMPEMNYTMAAPNQTNIYAAYLHDAILLYAHALNESLTENVDITEGKKCVSGPVGIDEKGDRVASYRLQSFLPGMSGVRVANFFGTTGELQLLNQTIMWPGGTTEIPIGRPACGFDNEFCKVDAKEEAPTWPYILAGSLVFVLVVAILVGFLLWQRKKAFEAALLAQTWKVKYEDIKWPKNKGKLGSRKSMHLPDESCSTLDSKPNMSLSGLIRSCDSDVTRLIAVDCAVKLVVKPR</sequence>
<proteinExistence type="predicted"/>
<keyword evidence="4 5" id="KW-0472">Membrane</keyword>
<feature type="domain" description="Receptor ligand binding region" evidence="6">
    <location>
        <begin position="140"/>
        <end position="291"/>
    </location>
</feature>
<evidence type="ECO:0000256" key="4">
    <source>
        <dbReference type="ARBA" id="ARBA00023136"/>
    </source>
</evidence>
<dbReference type="AlphaFoldDB" id="A0A9W9YFW4"/>
<dbReference type="PANTHER" id="PTHR44755">
    <property type="entry name" value="NATRIURETIC PEPTIDE RECEPTOR 3-RELATED"/>
    <property type="match status" value="1"/>
</dbReference>
<dbReference type="InterPro" id="IPR028082">
    <property type="entry name" value="Peripla_BP_I"/>
</dbReference>
<evidence type="ECO:0000259" key="6">
    <source>
        <dbReference type="Pfam" id="PF01094"/>
    </source>
</evidence>
<dbReference type="OrthoDB" id="302535at2759"/>
<reference evidence="7" key="1">
    <citation type="submission" date="2023-01" db="EMBL/GenBank/DDBJ databases">
        <title>Genome assembly of the deep-sea coral Lophelia pertusa.</title>
        <authorList>
            <person name="Herrera S."/>
            <person name="Cordes E."/>
        </authorList>
    </citation>
    <scope>NUCLEOTIDE SEQUENCE</scope>
    <source>
        <strain evidence="7">USNM1676648</strain>
        <tissue evidence="7">Polyp</tissue>
    </source>
</reference>
<dbReference type="SUPFAM" id="SSF53822">
    <property type="entry name" value="Periplasmic binding protein-like I"/>
    <property type="match status" value="1"/>
</dbReference>
<dbReference type="PANTHER" id="PTHR44755:SF8">
    <property type="entry name" value="RECEPTOR LIGAND BINDING REGION DOMAIN-CONTAINING PROTEIN"/>
    <property type="match status" value="1"/>
</dbReference>
<dbReference type="GO" id="GO:0038023">
    <property type="term" value="F:signaling receptor activity"/>
    <property type="evidence" value="ECO:0007669"/>
    <property type="project" value="TreeGrafter"/>
</dbReference>
<dbReference type="InterPro" id="IPR001828">
    <property type="entry name" value="ANF_lig-bd_rcpt"/>
</dbReference>
<dbReference type="InterPro" id="IPR052612">
    <property type="entry name" value="ANP_Clearance_Receptor"/>
</dbReference>
<evidence type="ECO:0000256" key="3">
    <source>
        <dbReference type="ARBA" id="ARBA00022989"/>
    </source>
</evidence>
<comment type="subcellular location">
    <subcellularLocation>
        <location evidence="1">Membrane</location>
    </subcellularLocation>
</comment>
<feature type="transmembrane region" description="Helical" evidence="5">
    <location>
        <begin position="356"/>
        <end position="379"/>
    </location>
</feature>
<keyword evidence="3 5" id="KW-1133">Transmembrane helix</keyword>
<organism evidence="7 8">
    <name type="scientific">Desmophyllum pertusum</name>
    <dbReference type="NCBI Taxonomy" id="174260"/>
    <lineage>
        <taxon>Eukaryota</taxon>
        <taxon>Metazoa</taxon>
        <taxon>Cnidaria</taxon>
        <taxon>Anthozoa</taxon>
        <taxon>Hexacorallia</taxon>
        <taxon>Scleractinia</taxon>
        <taxon>Caryophylliina</taxon>
        <taxon>Caryophylliidae</taxon>
        <taxon>Desmophyllum</taxon>
    </lineage>
</organism>
<dbReference type="GO" id="GO:0016020">
    <property type="term" value="C:membrane"/>
    <property type="evidence" value="ECO:0007669"/>
    <property type="project" value="UniProtKB-SubCell"/>
</dbReference>
<protein>
    <submittedName>
        <fullName evidence="7">Nitrogen permease regulator 3</fullName>
    </submittedName>
</protein>